<protein>
    <recommendedName>
        <fullName evidence="7">Tudor domain-containing protein</fullName>
    </recommendedName>
</protein>
<dbReference type="Proteomes" id="UP000270094">
    <property type="component" value="Unassembled WGS sequence"/>
</dbReference>
<dbReference type="EMBL" id="UYYB01022887">
    <property type="protein sequence ID" value="VDM71948.1"/>
    <property type="molecule type" value="Genomic_DNA"/>
</dbReference>
<comment type="similarity">
    <text evidence="2">Belongs to the SMN family.</text>
</comment>
<dbReference type="AlphaFoldDB" id="A0A3P7KXL2"/>
<name>A0A3P7KXL2_STRVU</name>
<keyword evidence="5" id="KW-0539">Nucleus</keyword>
<accession>A0A3P7KXL2</accession>
<dbReference type="InterPro" id="IPR002999">
    <property type="entry name" value="Tudor"/>
</dbReference>
<dbReference type="InterPro" id="IPR010304">
    <property type="entry name" value="SMN_Tudor"/>
</dbReference>
<keyword evidence="6" id="KW-1133">Transmembrane helix</keyword>
<evidence type="ECO:0000313" key="9">
    <source>
        <dbReference type="Proteomes" id="UP000270094"/>
    </source>
</evidence>
<dbReference type="SUPFAM" id="SSF63748">
    <property type="entry name" value="Tudor/PWWP/MBT"/>
    <property type="match status" value="1"/>
</dbReference>
<proteinExistence type="inferred from homology"/>
<dbReference type="Gene3D" id="2.30.30.140">
    <property type="match status" value="1"/>
</dbReference>
<feature type="domain" description="Tudor" evidence="7">
    <location>
        <begin position="30"/>
        <end position="93"/>
    </location>
</feature>
<reference evidence="8 9" key="1">
    <citation type="submission" date="2018-11" db="EMBL/GenBank/DDBJ databases">
        <authorList>
            <consortium name="Pathogen Informatics"/>
        </authorList>
    </citation>
    <scope>NUCLEOTIDE SEQUENCE [LARGE SCALE GENOMIC DNA]</scope>
</reference>
<evidence type="ECO:0000256" key="1">
    <source>
        <dbReference type="ARBA" id="ARBA00004408"/>
    </source>
</evidence>
<dbReference type="SMART" id="SM00333">
    <property type="entry name" value="TUDOR"/>
    <property type="match status" value="1"/>
</dbReference>
<organism evidence="8 9">
    <name type="scientific">Strongylus vulgaris</name>
    <name type="common">Blood worm</name>
    <dbReference type="NCBI Taxonomy" id="40348"/>
    <lineage>
        <taxon>Eukaryota</taxon>
        <taxon>Metazoa</taxon>
        <taxon>Ecdysozoa</taxon>
        <taxon>Nematoda</taxon>
        <taxon>Chromadorea</taxon>
        <taxon>Rhabditida</taxon>
        <taxon>Rhabditina</taxon>
        <taxon>Rhabditomorpha</taxon>
        <taxon>Strongyloidea</taxon>
        <taxon>Strongylidae</taxon>
        <taxon>Strongylus</taxon>
    </lineage>
</organism>
<keyword evidence="9" id="KW-1185">Reference proteome</keyword>
<dbReference type="PROSITE" id="PS50304">
    <property type="entry name" value="TUDOR"/>
    <property type="match status" value="1"/>
</dbReference>
<evidence type="ECO:0000313" key="8">
    <source>
        <dbReference type="EMBL" id="VDM71948.1"/>
    </source>
</evidence>
<keyword evidence="6" id="KW-0812">Transmembrane</keyword>
<dbReference type="GO" id="GO:0006397">
    <property type="term" value="P:mRNA processing"/>
    <property type="evidence" value="ECO:0007669"/>
    <property type="project" value="UniProtKB-KW"/>
</dbReference>
<keyword evidence="3" id="KW-0507">mRNA processing</keyword>
<dbReference type="OrthoDB" id="197400at2759"/>
<dbReference type="GO" id="GO:0005737">
    <property type="term" value="C:cytoplasm"/>
    <property type="evidence" value="ECO:0007669"/>
    <property type="project" value="InterPro"/>
</dbReference>
<gene>
    <name evidence="8" type="ORF">SVUK_LOCUS6946</name>
</gene>
<evidence type="ECO:0000256" key="6">
    <source>
        <dbReference type="SAM" id="Phobius"/>
    </source>
</evidence>
<feature type="transmembrane region" description="Helical" evidence="6">
    <location>
        <begin position="87"/>
        <end position="104"/>
    </location>
</feature>
<dbReference type="Pfam" id="PF06003">
    <property type="entry name" value="SMN_Tudor"/>
    <property type="match status" value="1"/>
</dbReference>
<dbReference type="GO" id="GO:0003723">
    <property type="term" value="F:RNA binding"/>
    <property type="evidence" value="ECO:0007669"/>
    <property type="project" value="InterPro"/>
</dbReference>
<dbReference type="CDD" id="cd21182">
    <property type="entry name" value="Tudor_SMN_SPF30-like"/>
    <property type="match status" value="1"/>
</dbReference>
<evidence type="ECO:0000256" key="4">
    <source>
        <dbReference type="ARBA" id="ARBA00023187"/>
    </source>
</evidence>
<keyword evidence="6" id="KW-0472">Membrane</keyword>
<comment type="subcellular location">
    <subcellularLocation>
        <location evidence="1">Nucleus</location>
        <location evidence="1">Cajal body</location>
    </subcellularLocation>
</comment>
<evidence type="ECO:0000259" key="7">
    <source>
        <dbReference type="PROSITE" id="PS50304"/>
    </source>
</evidence>
<dbReference type="GO" id="GO:0015030">
    <property type="term" value="C:Cajal body"/>
    <property type="evidence" value="ECO:0007669"/>
    <property type="project" value="UniProtKB-SubCell"/>
</dbReference>
<dbReference type="GO" id="GO:0008380">
    <property type="term" value="P:RNA splicing"/>
    <property type="evidence" value="ECO:0007669"/>
    <property type="project" value="UniProtKB-KW"/>
</dbReference>
<sequence>MYDDSVNATYNKLGDAAASKSFTKDVVFKSWSVGDSCLARYSDDDLYYPAKVLEVREQKGSFTQYLVLYEGYGNSEWVPADDLMTKSYAFIYIHLYALCLTVHIQKRR</sequence>
<evidence type="ECO:0000256" key="3">
    <source>
        <dbReference type="ARBA" id="ARBA00022664"/>
    </source>
</evidence>
<keyword evidence="4" id="KW-0508">mRNA splicing</keyword>
<evidence type="ECO:0000256" key="2">
    <source>
        <dbReference type="ARBA" id="ARBA00005371"/>
    </source>
</evidence>
<evidence type="ECO:0000256" key="5">
    <source>
        <dbReference type="ARBA" id="ARBA00023242"/>
    </source>
</evidence>